<keyword evidence="3" id="KW-1185">Reference proteome</keyword>
<dbReference type="Proteomes" id="UP000309340">
    <property type="component" value="Unassembled WGS sequence"/>
</dbReference>
<accession>A0A4U0WZJ2</accession>
<dbReference type="STRING" id="329884.A0A4U0WZJ2"/>
<dbReference type="InterPro" id="IPR015947">
    <property type="entry name" value="PUA-like_sf"/>
</dbReference>
<comment type="caution">
    <text evidence="2">The sequence shown here is derived from an EMBL/GenBank/DDBJ whole genome shotgun (WGS) entry which is preliminary data.</text>
</comment>
<dbReference type="AlphaFoldDB" id="A0A4U0WZJ2"/>
<reference evidence="2 3" key="1">
    <citation type="submission" date="2017-03" db="EMBL/GenBank/DDBJ databases">
        <title>Genomes of endolithic fungi from Antarctica.</title>
        <authorList>
            <person name="Coleine C."/>
            <person name="Masonjones S."/>
            <person name="Stajich J.E."/>
        </authorList>
    </citation>
    <scope>NUCLEOTIDE SEQUENCE [LARGE SCALE GENOMIC DNA]</scope>
    <source>
        <strain evidence="2 3">CCFEE 5184</strain>
    </source>
</reference>
<dbReference type="EMBL" id="NAJQ01000516">
    <property type="protein sequence ID" value="TKA68326.1"/>
    <property type="molecule type" value="Genomic_DNA"/>
</dbReference>
<organism evidence="2 3">
    <name type="scientific">Friedmanniomyces simplex</name>
    <dbReference type="NCBI Taxonomy" id="329884"/>
    <lineage>
        <taxon>Eukaryota</taxon>
        <taxon>Fungi</taxon>
        <taxon>Dikarya</taxon>
        <taxon>Ascomycota</taxon>
        <taxon>Pezizomycotina</taxon>
        <taxon>Dothideomycetes</taxon>
        <taxon>Dothideomycetidae</taxon>
        <taxon>Mycosphaerellales</taxon>
        <taxon>Teratosphaeriaceae</taxon>
        <taxon>Friedmanniomyces</taxon>
    </lineage>
</organism>
<feature type="compositionally biased region" description="Polar residues" evidence="1">
    <location>
        <begin position="484"/>
        <end position="494"/>
    </location>
</feature>
<protein>
    <submittedName>
        <fullName evidence="2">Uncharacterized protein</fullName>
    </submittedName>
</protein>
<evidence type="ECO:0000313" key="2">
    <source>
        <dbReference type="EMBL" id="TKA68326.1"/>
    </source>
</evidence>
<gene>
    <name evidence="2" type="ORF">B0A55_08545</name>
</gene>
<dbReference type="SUPFAM" id="SSF88697">
    <property type="entry name" value="PUA domain-like"/>
    <property type="match status" value="1"/>
</dbReference>
<evidence type="ECO:0000313" key="3">
    <source>
        <dbReference type="Proteomes" id="UP000309340"/>
    </source>
</evidence>
<sequence length="865" mass="96989">MASECESLIIPRSLSIASGPTHAIPIQSTVPEKGAPPIEDTIRDAQAIVKKSGLVVGHAFGNDTNVLRGVHFDNIEIRDTQHFSRCLKYPQSKRRLRQRRPTLSIQPDFLRQRARWIRDDLDPQTARNGHDALHADDILKLDEFLRQLLSAKLSIEDIRSSRIHIAIIEIAGRGTRWPTRLIERCDAVKEAWEFTHGPLQAMGIPLYEAGGRLYEVCMPEDLSKEKLIMKWLRTPGATKLSPVKALRFGDLGFKPGDWWINPLFAFREGIINGAEAEGGIVSDLAGAYAVVMTGKSEEPSASRSEFVYQARSSDKGRYRLTAAKVGLIRHKVTGWTIKMDDKRKEMVYLISFKRLPDQLSMDDVLCRPWTEEIEDYREYKRLRKLARIQQTETARTRNDLAEPTVIVSADGVVEVYEGGMANMTLSSALEDDDPDWSTLRRSAVTSRGAAGLGPSGIPATAHTMQAFDTDGSDHQSDAHDNRNNHQNVRTSPSKLNEKQTSVRHRVLALKPPEDVEKALEDAKEARHRLTLQLYYGMPNLSDESGSVEGDTERMRLLNELQVIEAAKLAALIGRYVTMRAAMVLIGNETHAIRTLQAWLITPTICNDVNARNILQHVQRTLGHLAEAQKVLQAGLVPREAVDSPMASLLQGVRKLLDDTERAIVSHASTIASAQTSMKPDEAVQQPVELTWRSNLDATAKDLAAVKIALSPAARNKYSSRARYKRAIQLRLSIADVTHLTPLCVDDRKDAELPPSGQAVLLIWGFASQSGLRRHPLFIDQIPRSTQSQPLKRDLGEWLRRLSACGETIPELIRQERRVRRMARGENMRAKGLELYRKGEAMCGEGVKREGGQVGVKREYFERWHD</sequence>
<feature type="region of interest" description="Disordered" evidence="1">
    <location>
        <begin position="467"/>
        <end position="500"/>
    </location>
</feature>
<name>A0A4U0WZJ2_9PEZI</name>
<dbReference type="OrthoDB" id="3244603at2759"/>
<evidence type="ECO:0000256" key="1">
    <source>
        <dbReference type="SAM" id="MobiDB-lite"/>
    </source>
</evidence>
<proteinExistence type="predicted"/>
<feature type="compositionally biased region" description="Basic and acidic residues" evidence="1">
    <location>
        <begin position="471"/>
        <end position="483"/>
    </location>
</feature>